<feature type="region of interest" description="Disordered" evidence="1">
    <location>
        <begin position="40"/>
        <end position="68"/>
    </location>
</feature>
<protein>
    <submittedName>
        <fullName evidence="2">Uncharacterized protein</fullName>
    </submittedName>
</protein>
<organism evidence="2 3">
    <name type="scientific">Blastomyces silverae</name>
    <dbReference type="NCBI Taxonomy" id="2060906"/>
    <lineage>
        <taxon>Eukaryota</taxon>
        <taxon>Fungi</taxon>
        <taxon>Dikarya</taxon>
        <taxon>Ascomycota</taxon>
        <taxon>Pezizomycotina</taxon>
        <taxon>Eurotiomycetes</taxon>
        <taxon>Eurotiomycetidae</taxon>
        <taxon>Onygenales</taxon>
        <taxon>Ajellomycetaceae</taxon>
        <taxon>Blastomyces</taxon>
    </lineage>
</organism>
<evidence type="ECO:0000256" key="1">
    <source>
        <dbReference type="SAM" id="MobiDB-lite"/>
    </source>
</evidence>
<dbReference type="AlphaFoldDB" id="A0A0H1BLL2"/>
<reference evidence="3" key="1">
    <citation type="journal article" date="2015" name="PLoS Genet.">
        <title>The dynamic genome and transcriptome of the human fungal pathogen Blastomyces and close relative Emmonsia.</title>
        <authorList>
            <person name="Munoz J.F."/>
            <person name="Gauthier G.M."/>
            <person name="Desjardins C.A."/>
            <person name="Gallo J.E."/>
            <person name="Holder J."/>
            <person name="Sullivan T.D."/>
            <person name="Marty A.J."/>
            <person name="Carmen J.C."/>
            <person name="Chen Z."/>
            <person name="Ding L."/>
            <person name="Gujja S."/>
            <person name="Magrini V."/>
            <person name="Misas E."/>
            <person name="Mitreva M."/>
            <person name="Priest M."/>
            <person name="Saif S."/>
            <person name="Whiston E.A."/>
            <person name="Young S."/>
            <person name="Zeng Q."/>
            <person name="Goldman W.E."/>
            <person name="Mardis E.R."/>
            <person name="Taylor J.W."/>
            <person name="McEwen J.G."/>
            <person name="Clay O.K."/>
            <person name="Klein B.S."/>
            <person name="Cuomo C.A."/>
        </authorList>
    </citation>
    <scope>NUCLEOTIDE SEQUENCE [LARGE SCALE GENOMIC DNA]</scope>
    <source>
        <strain evidence="3">UAMH 139</strain>
    </source>
</reference>
<evidence type="ECO:0000313" key="2">
    <source>
        <dbReference type="EMBL" id="KLJ10061.1"/>
    </source>
</evidence>
<keyword evidence="3" id="KW-1185">Reference proteome</keyword>
<dbReference type="EMBL" id="LDEV01002167">
    <property type="protein sequence ID" value="KLJ10061.1"/>
    <property type="molecule type" value="Genomic_DNA"/>
</dbReference>
<evidence type="ECO:0000313" key="3">
    <source>
        <dbReference type="Proteomes" id="UP000053573"/>
    </source>
</evidence>
<proteinExistence type="predicted"/>
<dbReference type="Proteomes" id="UP000053573">
    <property type="component" value="Unassembled WGS sequence"/>
</dbReference>
<accession>A0A0H1BLL2</accession>
<gene>
    <name evidence="2" type="ORF">EMPG_14528</name>
</gene>
<name>A0A0H1BLL2_9EURO</name>
<sequence length="83" mass="9282">MGKRIRTRTTTMKMVTITTTSNMIAGFPMNLARTDCELREPPRRALPPDPSSWASQLAHSSLSPTRTSGFRLAGSVRWPCPRH</sequence>
<comment type="caution">
    <text evidence="2">The sequence shown here is derived from an EMBL/GenBank/DDBJ whole genome shotgun (WGS) entry which is preliminary data.</text>
</comment>
<feature type="compositionally biased region" description="Polar residues" evidence="1">
    <location>
        <begin position="52"/>
        <end position="68"/>
    </location>
</feature>